<organism evidence="2 3">
    <name type="scientific">Falsibacillus pallidus</name>
    <dbReference type="NCBI Taxonomy" id="493781"/>
    <lineage>
        <taxon>Bacteria</taxon>
        <taxon>Bacillati</taxon>
        <taxon>Bacillota</taxon>
        <taxon>Bacilli</taxon>
        <taxon>Bacillales</taxon>
        <taxon>Bacillaceae</taxon>
        <taxon>Falsibacillus</taxon>
    </lineage>
</organism>
<name>A0A370G9P1_9BACI</name>
<keyword evidence="1" id="KW-0472">Membrane</keyword>
<sequence>MIISYLLILCSTVPIIIFLFGLMDHRHWKTLGRYFIAGGAVALVVFGIAAAMNLHYWQKYHFSFFPIWEEIKIMCWVTGGIFALIFIISALAGVLTNKSIASYASTLGKLTVVFGVFIGSMLMIFIFIMPAGEKYIYSSAIDRAKTSFEEMEKKAAPDDAVAAVLAESGQHCYGKSSSCRDDDYENLVFIKNMHDKEMLAQVEVAFFDRNDKVIETIKSGIIHLNPNEAVPLVTKEEVKHNSAWRRWTNRTDDRPYYIQYRYRFKER</sequence>
<proteinExistence type="predicted"/>
<dbReference type="RefSeq" id="WP_114746686.1">
    <property type="nucleotide sequence ID" value="NZ_QQAY01000014.1"/>
</dbReference>
<keyword evidence="1" id="KW-0812">Transmembrane</keyword>
<evidence type="ECO:0000256" key="1">
    <source>
        <dbReference type="SAM" id="Phobius"/>
    </source>
</evidence>
<evidence type="ECO:0000313" key="3">
    <source>
        <dbReference type="Proteomes" id="UP000255326"/>
    </source>
</evidence>
<feature type="transmembrane region" description="Helical" evidence="1">
    <location>
        <begin position="107"/>
        <end position="129"/>
    </location>
</feature>
<dbReference type="Proteomes" id="UP000255326">
    <property type="component" value="Unassembled WGS sequence"/>
</dbReference>
<dbReference type="EMBL" id="QQAY01000014">
    <property type="protein sequence ID" value="RDI39920.1"/>
    <property type="molecule type" value="Genomic_DNA"/>
</dbReference>
<evidence type="ECO:0000313" key="2">
    <source>
        <dbReference type="EMBL" id="RDI39920.1"/>
    </source>
</evidence>
<feature type="transmembrane region" description="Helical" evidence="1">
    <location>
        <begin position="6"/>
        <end position="22"/>
    </location>
</feature>
<gene>
    <name evidence="2" type="ORF">DFR59_11479</name>
</gene>
<keyword evidence="3" id="KW-1185">Reference proteome</keyword>
<reference evidence="2 3" key="1">
    <citation type="submission" date="2018-07" db="EMBL/GenBank/DDBJ databases">
        <title>Genomic Encyclopedia of Type Strains, Phase IV (KMG-IV): sequencing the most valuable type-strain genomes for metagenomic binning, comparative biology and taxonomic classification.</title>
        <authorList>
            <person name="Goeker M."/>
        </authorList>
    </citation>
    <scope>NUCLEOTIDE SEQUENCE [LARGE SCALE GENOMIC DNA]</scope>
    <source>
        <strain evidence="2 3">DSM 25281</strain>
    </source>
</reference>
<keyword evidence="1" id="KW-1133">Transmembrane helix</keyword>
<dbReference type="AlphaFoldDB" id="A0A370G9P1"/>
<accession>A0A370G9P1</accession>
<comment type="caution">
    <text evidence="2">The sequence shown here is derived from an EMBL/GenBank/DDBJ whole genome shotgun (WGS) entry which is preliminary data.</text>
</comment>
<protein>
    <submittedName>
        <fullName evidence="2">Uncharacterized protein</fullName>
    </submittedName>
</protein>
<dbReference type="OrthoDB" id="2966528at2"/>
<feature type="transmembrane region" description="Helical" evidence="1">
    <location>
        <begin position="76"/>
        <end position="95"/>
    </location>
</feature>
<feature type="transmembrane region" description="Helical" evidence="1">
    <location>
        <begin position="34"/>
        <end position="56"/>
    </location>
</feature>